<evidence type="ECO:0000313" key="2">
    <source>
        <dbReference type="Proteomes" id="UP000244754"/>
    </source>
</evidence>
<sequence length="237" mass="24790">MLIVLPPSETKAPGGSPGPMAVSFSALDSVRASLLDDLAALPLDEMVSLLKIPPSKRDEAEENRSLRAAPVMPAIVRYTGVLYDALSPASLPPAALSRLAIGSALFGIVRATDLIPRYRLSGSAKVPARDGSLPTMKARWGSLVTAALEQEGFVVDLRSGTYAQLGRVPGAVTVRVESVQGDGSRKVVSHFNKHYKGELARALALGPSCSSVAEVVESARDAGFSVEVSGTQLTLVV</sequence>
<dbReference type="InterPro" id="IPR005583">
    <property type="entry name" value="YaaA"/>
</dbReference>
<dbReference type="GO" id="GO:0005829">
    <property type="term" value="C:cytosol"/>
    <property type="evidence" value="ECO:0007669"/>
    <property type="project" value="TreeGrafter"/>
</dbReference>
<accession>A0A2S0WH51</accession>
<dbReference type="EMBL" id="CP026948">
    <property type="protein sequence ID" value="AWB85093.1"/>
    <property type="molecule type" value="Genomic_DNA"/>
</dbReference>
<organism evidence="1 2">
    <name type="scientific">Corynebacterium liangguodongii</name>
    <dbReference type="NCBI Taxonomy" id="2079535"/>
    <lineage>
        <taxon>Bacteria</taxon>
        <taxon>Bacillati</taxon>
        <taxon>Actinomycetota</taxon>
        <taxon>Actinomycetes</taxon>
        <taxon>Mycobacteriales</taxon>
        <taxon>Corynebacteriaceae</taxon>
        <taxon>Corynebacterium</taxon>
    </lineage>
</organism>
<dbReference type="Proteomes" id="UP000244754">
    <property type="component" value="Chromosome"/>
</dbReference>
<dbReference type="PANTHER" id="PTHR30283">
    <property type="entry name" value="PEROXIDE STRESS RESPONSE PROTEIN YAAA"/>
    <property type="match status" value="1"/>
</dbReference>
<dbReference type="OrthoDB" id="3210767at2"/>
<gene>
    <name evidence="1" type="ORF">C3E79_06840</name>
</gene>
<dbReference type="NCBIfam" id="NF002546">
    <property type="entry name" value="PRK02101.2-4"/>
    <property type="match status" value="1"/>
</dbReference>
<evidence type="ECO:0000313" key="1">
    <source>
        <dbReference type="EMBL" id="AWB85093.1"/>
    </source>
</evidence>
<keyword evidence="2" id="KW-1185">Reference proteome</keyword>
<dbReference type="PANTHER" id="PTHR30283:SF4">
    <property type="entry name" value="PEROXIDE STRESS RESISTANCE PROTEIN YAAA"/>
    <property type="match status" value="1"/>
</dbReference>
<dbReference type="RefSeq" id="WP_108405101.1">
    <property type="nucleotide sequence ID" value="NZ_CP026948.1"/>
</dbReference>
<dbReference type="KEGG" id="clia:C3E79_06840"/>
<dbReference type="Pfam" id="PF03883">
    <property type="entry name" value="H2O2_YaaD"/>
    <property type="match status" value="1"/>
</dbReference>
<dbReference type="GO" id="GO:0033194">
    <property type="term" value="P:response to hydroperoxide"/>
    <property type="evidence" value="ECO:0007669"/>
    <property type="project" value="TreeGrafter"/>
</dbReference>
<name>A0A2S0WH51_9CORY</name>
<reference evidence="2" key="1">
    <citation type="submission" date="2018-01" db="EMBL/GenBank/DDBJ databases">
        <authorList>
            <person name="Li J."/>
        </authorList>
    </citation>
    <scope>NUCLEOTIDE SEQUENCE [LARGE SCALE GENOMIC DNA]</scope>
    <source>
        <strain evidence="2">2184</strain>
    </source>
</reference>
<proteinExistence type="predicted"/>
<dbReference type="AlphaFoldDB" id="A0A2S0WH51"/>
<protein>
    <submittedName>
        <fullName evidence="1">Peroxide stress protein YaaA</fullName>
    </submittedName>
</protein>